<dbReference type="InterPro" id="IPR010920">
    <property type="entry name" value="LSM_dom_sf"/>
</dbReference>
<comment type="subcellular location">
    <subcellularLocation>
        <location evidence="1">Membrane</location>
    </subcellularLocation>
</comment>
<dbReference type="InterPro" id="IPR002048">
    <property type="entry name" value="EF_hand_dom"/>
</dbReference>
<evidence type="ECO:0000313" key="9">
    <source>
        <dbReference type="EMBL" id="OJT10549.1"/>
    </source>
</evidence>
<dbReference type="GO" id="GO:0006874">
    <property type="term" value="P:intracellular calcium ion homeostasis"/>
    <property type="evidence" value="ECO:0007669"/>
    <property type="project" value="TreeGrafter"/>
</dbReference>
<keyword evidence="3" id="KW-0106">Calcium</keyword>
<dbReference type="GO" id="GO:0005262">
    <property type="term" value="F:calcium channel activity"/>
    <property type="evidence" value="ECO:0007669"/>
    <property type="project" value="TreeGrafter"/>
</dbReference>
<proteinExistence type="predicted"/>
<dbReference type="OrthoDB" id="544685at2759"/>
<evidence type="ECO:0000256" key="7">
    <source>
        <dbReference type="SAM" id="Phobius"/>
    </source>
</evidence>
<feature type="compositionally biased region" description="Basic and acidic residues" evidence="6">
    <location>
        <begin position="82"/>
        <end position="122"/>
    </location>
</feature>
<dbReference type="InterPro" id="IPR006685">
    <property type="entry name" value="MscS_channel_2nd"/>
</dbReference>
<feature type="transmembrane region" description="Helical" evidence="7">
    <location>
        <begin position="282"/>
        <end position="300"/>
    </location>
</feature>
<feature type="transmembrane region" description="Helical" evidence="7">
    <location>
        <begin position="235"/>
        <end position="261"/>
    </location>
</feature>
<evidence type="ECO:0000256" key="4">
    <source>
        <dbReference type="ARBA" id="ARBA00022989"/>
    </source>
</evidence>
<evidence type="ECO:0000256" key="2">
    <source>
        <dbReference type="ARBA" id="ARBA00022692"/>
    </source>
</evidence>
<organism evidence="9 10">
    <name type="scientific">Trametes pubescens</name>
    <name type="common">White-rot fungus</name>
    <dbReference type="NCBI Taxonomy" id="154538"/>
    <lineage>
        <taxon>Eukaryota</taxon>
        <taxon>Fungi</taxon>
        <taxon>Dikarya</taxon>
        <taxon>Basidiomycota</taxon>
        <taxon>Agaricomycotina</taxon>
        <taxon>Agaricomycetes</taxon>
        <taxon>Polyporales</taxon>
        <taxon>Polyporaceae</taxon>
        <taxon>Trametes</taxon>
    </lineage>
</organism>
<dbReference type="Pfam" id="PF00924">
    <property type="entry name" value="MS_channel_2nd"/>
    <property type="match status" value="1"/>
</dbReference>
<evidence type="ECO:0000313" key="10">
    <source>
        <dbReference type="Proteomes" id="UP000184267"/>
    </source>
</evidence>
<dbReference type="PROSITE" id="PS50222">
    <property type="entry name" value="EF_HAND_2"/>
    <property type="match status" value="1"/>
</dbReference>
<dbReference type="Gene3D" id="2.30.30.60">
    <property type="match status" value="1"/>
</dbReference>
<dbReference type="PANTHER" id="PTHR31323">
    <property type="entry name" value="MECHANOSENSITIVE ION CHANNEL PROTEIN MSY2"/>
    <property type="match status" value="1"/>
</dbReference>
<dbReference type="OMA" id="NSNWQDW"/>
<feature type="domain" description="EF-hand" evidence="8">
    <location>
        <begin position="589"/>
        <end position="624"/>
    </location>
</feature>
<dbReference type="InterPro" id="IPR018247">
    <property type="entry name" value="EF_Hand_1_Ca_BS"/>
</dbReference>
<evidence type="ECO:0000259" key="8">
    <source>
        <dbReference type="PROSITE" id="PS50222"/>
    </source>
</evidence>
<dbReference type="EMBL" id="MNAD01000773">
    <property type="protein sequence ID" value="OJT10549.1"/>
    <property type="molecule type" value="Genomic_DNA"/>
</dbReference>
<keyword evidence="5 7" id="KW-0472">Membrane</keyword>
<evidence type="ECO:0000256" key="5">
    <source>
        <dbReference type="ARBA" id="ARBA00023136"/>
    </source>
</evidence>
<gene>
    <name evidence="9" type="ORF">TRAPUB_12987</name>
</gene>
<dbReference type="InterPro" id="IPR011992">
    <property type="entry name" value="EF-hand-dom_pair"/>
</dbReference>
<feature type="transmembrane region" description="Helical" evidence="7">
    <location>
        <begin position="646"/>
        <end position="666"/>
    </location>
</feature>
<dbReference type="AlphaFoldDB" id="A0A1M2VSF5"/>
<dbReference type="GO" id="GO:0016020">
    <property type="term" value="C:membrane"/>
    <property type="evidence" value="ECO:0007669"/>
    <property type="project" value="UniProtKB-SubCell"/>
</dbReference>
<evidence type="ECO:0000256" key="3">
    <source>
        <dbReference type="ARBA" id="ARBA00022837"/>
    </source>
</evidence>
<feature type="compositionally biased region" description="Basic residues" evidence="6">
    <location>
        <begin position="919"/>
        <end position="930"/>
    </location>
</feature>
<dbReference type="SUPFAM" id="SSF50182">
    <property type="entry name" value="Sm-like ribonucleoproteins"/>
    <property type="match status" value="1"/>
</dbReference>
<feature type="region of interest" description="Disordered" evidence="6">
    <location>
        <begin position="403"/>
        <end position="508"/>
    </location>
</feature>
<feature type="compositionally biased region" description="Basic and acidic residues" evidence="6">
    <location>
        <begin position="892"/>
        <end position="904"/>
    </location>
</feature>
<feature type="compositionally biased region" description="Polar residues" evidence="6">
    <location>
        <begin position="125"/>
        <end position="134"/>
    </location>
</feature>
<dbReference type="PROSITE" id="PS00018">
    <property type="entry name" value="EF_HAND_1"/>
    <property type="match status" value="1"/>
</dbReference>
<feature type="region of interest" description="Disordered" evidence="6">
    <location>
        <begin position="874"/>
        <end position="939"/>
    </location>
</feature>
<sequence>MSNHLPLPHDYADNDTPQPPRHRPHDLDHDLFAIEGVENPLPSPPYRRVPSTSQVLIAPYPEQSPAYMSRANLELDDSDMPEETHFDEKRPHHDEKRPDQGTKGKHAVHYDDTPSPHVDRFEPQPISSRASSIAGTDDEDEESAYDWSGEEDLVDEEAKFEQAMGVKKKRKFGCIRLITLLFSTLIGSTFLSGLIITPALLIHFLWYKPHPDEHRKYVKDNVEAWLFWAAANVSISWALALIVDIIPVIIRWVISLAWGHVSERIKSRLELYNSVKDTIKPALYAASCWVSWVILFNNIFKLYDMDNEDQSRAAYTPRVYQGIEFLFFFALVICAQRMLSHFIAFSFHRTAYKERLDGVQEALRVIEKLRMYRPKRRHAVKSSFGRSTPSALVGLLTPAHEKDRFLTHSRPSTPGGSRAGTPELGGQDSDDDRDATLVQSKKKGKARTSWVPHPRGQSDPTNLHSQRPDLQLDVNEQHRYPPSPLAQSPANANAPPARAHRRSSDEDEDAAAIVQQAATSAAKALKSAMLHDARGIRGNKDGDEALGGLVWNVTSSHEAKRLARSIWTTFREPGRGYLIPADLVPAFGGKLEEARKAFAVFDTDNNGDLSRAEIKTTLLKVYKERRFLSRSMRDVGEALKTLDGMLLFMAFLILFFISLSVFGVNIESSLTSLYTIGIGASFIFKNSASNAFDAIMFLFVTHPFDTGDRCFIDDENLVVKKMGLFATIFTRSDGTETYYFNSQLFNKFITNVRRSDKTAENLVMQVAWQTPMEKLDQLEKCLCKWLETEENRWYQPTTSVTLQHIDYQRHLEITIGIPYNSNWQDWGLRNQRKTAFYAAVNYYCRQLGITAYESPLPVAFANQETGEVLMPDLDATPAGEEDVDPLESPGGGERREAPATKERMLGFQAPPEDGFPSGLRRRKPRSKKAILRSFGADGF</sequence>
<feature type="compositionally biased region" description="Low complexity" evidence="6">
    <location>
        <begin position="485"/>
        <end position="497"/>
    </location>
</feature>
<name>A0A1M2VSF5_TRAPU</name>
<comment type="caution">
    <text evidence="9">The sequence shown here is derived from an EMBL/GenBank/DDBJ whole genome shotgun (WGS) entry which is preliminary data.</text>
</comment>
<evidence type="ECO:0000256" key="1">
    <source>
        <dbReference type="ARBA" id="ARBA00004370"/>
    </source>
</evidence>
<keyword evidence="10" id="KW-1185">Reference proteome</keyword>
<dbReference type="SUPFAM" id="SSF47473">
    <property type="entry name" value="EF-hand"/>
    <property type="match status" value="1"/>
</dbReference>
<evidence type="ECO:0000256" key="6">
    <source>
        <dbReference type="SAM" id="MobiDB-lite"/>
    </source>
</evidence>
<dbReference type="InterPro" id="IPR058650">
    <property type="entry name" value="Msy1/2-like"/>
</dbReference>
<keyword evidence="4 7" id="KW-1133">Transmembrane helix</keyword>
<dbReference type="InterPro" id="IPR023408">
    <property type="entry name" value="MscS_beta-dom_sf"/>
</dbReference>
<dbReference type="Proteomes" id="UP000184267">
    <property type="component" value="Unassembled WGS sequence"/>
</dbReference>
<feature type="transmembrane region" description="Helical" evidence="7">
    <location>
        <begin position="177"/>
        <end position="206"/>
    </location>
</feature>
<feature type="region of interest" description="Disordered" evidence="6">
    <location>
        <begin position="81"/>
        <end position="148"/>
    </location>
</feature>
<protein>
    <recommendedName>
        <fullName evidence="8">EF-hand domain-containing protein</fullName>
    </recommendedName>
</protein>
<dbReference type="PANTHER" id="PTHR31323:SF1">
    <property type="entry name" value="MECHANOSENSITIVE ION CHANNEL PROTEIN"/>
    <property type="match status" value="1"/>
</dbReference>
<reference evidence="9 10" key="1">
    <citation type="submission" date="2016-10" db="EMBL/GenBank/DDBJ databases">
        <title>Genome sequence of the basidiomycete white-rot fungus Trametes pubescens.</title>
        <authorList>
            <person name="Makela M.R."/>
            <person name="Granchi Z."/>
            <person name="Peng M."/>
            <person name="De Vries R.P."/>
            <person name="Grigoriev I."/>
            <person name="Riley R."/>
            <person name="Hilden K."/>
        </authorList>
    </citation>
    <scope>NUCLEOTIDE SEQUENCE [LARGE SCALE GENOMIC DNA]</scope>
    <source>
        <strain evidence="9 10">FBCC735</strain>
    </source>
</reference>
<feature type="region of interest" description="Disordered" evidence="6">
    <location>
        <begin position="1"/>
        <end position="63"/>
    </location>
</feature>
<dbReference type="Pfam" id="PF25886">
    <property type="entry name" value="Msy1"/>
    <property type="match status" value="1"/>
</dbReference>
<feature type="compositionally biased region" description="Acidic residues" evidence="6">
    <location>
        <begin position="136"/>
        <end position="148"/>
    </location>
</feature>
<feature type="transmembrane region" description="Helical" evidence="7">
    <location>
        <begin position="320"/>
        <end position="339"/>
    </location>
</feature>
<dbReference type="Gene3D" id="1.10.238.10">
    <property type="entry name" value="EF-hand"/>
    <property type="match status" value="1"/>
</dbReference>
<keyword evidence="2 7" id="KW-0812">Transmembrane</keyword>
<accession>A0A1M2VSF5</accession>
<dbReference type="GO" id="GO:0005509">
    <property type="term" value="F:calcium ion binding"/>
    <property type="evidence" value="ECO:0007669"/>
    <property type="project" value="InterPro"/>
</dbReference>